<keyword evidence="1" id="KW-1133">Transmembrane helix</keyword>
<protein>
    <recommendedName>
        <fullName evidence="4">AI-2E family transporter</fullName>
    </recommendedName>
</protein>
<keyword evidence="1" id="KW-0812">Transmembrane</keyword>
<evidence type="ECO:0000313" key="3">
    <source>
        <dbReference type="Proteomes" id="UP000339249"/>
    </source>
</evidence>
<accession>A0A4U9D067</accession>
<reference evidence="2 3" key="1">
    <citation type="submission" date="2019-04" db="EMBL/GenBank/DDBJ databases">
        <authorList>
            <consortium name="Pathogen Informatics"/>
        </authorList>
    </citation>
    <scope>NUCLEOTIDE SEQUENCE [LARGE SCALE GENOMIC DNA]</scope>
    <source>
        <strain evidence="2 3">NCTC9185</strain>
    </source>
</reference>
<feature type="transmembrane region" description="Helical" evidence="1">
    <location>
        <begin position="5"/>
        <end position="23"/>
    </location>
</feature>
<name>A0A4U9D067_RAOTE</name>
<proteinExistence type="predicted"/>
<evidence type="ECO:0008006" key="4">
    <source>
        <dbReference type="Google" id="ProtNLM"/>
    </source>
</evidence>
<dbReference type="EMBL" id="CABDVU010000001">
    <property type="protein sequence ID" value="VTN10482.1"/>
    <property type="molecule type" value="Genomic_DNA"/>
</dbReference>
<evidence type="ECO:0000256" key="1">
    <source>
        <dbReference type="SAM" id="Phobius"/>
    </source>
</evidence>
<dbReference type="AlphaFoldDB" id="A0A4U9D067"/>
<sequence length="52" mass="5884">MRVNGITKGFFILILLIVSLAFFDVLSPYYSAILWAAILAVIFNPVKKQDPR</sequence>
<gene>
    <name evidence="2" type="ORF">NCTC9185_02404</name>
</gene>
<organism evidence="2 3">
    <name type="scientific">Raoultella terrigena</name>
    <name type="common">Klebsiella terrigena</name>
    <dbReference type="NCBI Taxonomy" id="577"/>
    <lineage>
        <taxon>Bacteria</taxon>
        <taxon>Pseudomonadati</taxon>
        <taxon>Pseudomonadota</taxon>
        <taxon>Gammaproteobacteria</taxon>
        <taxon>Enterobacterales</taxon>
        <taxon>Enterobacteriaceae</taxon>
        <taxon>Klebsiella/Raoultella group</taxon>
        <taxon>Raoultella</taxon>
    </lineage>
</organism>
<evidence type="ECO:0000313" key="2">
    <source>
        <dbReference type="EMBL" id="VTN10482.1"/>
    </source>
</evidence>
<dbReference type="Proteomes" id="UP000339249">
    <property type="component" value="Unassembled WGS sequence"/>
</dbReference>
<keyword evidence="1" id="KW-0472">Membrane</keyword>